<dbReference type="EMBL" id="QGNW01000206">
    <property type="protein sequence ID" value="RVW85279.1"/>
    <property type="molecule type" value="Genomic_DNA"/>
</dbReference>
<comment type="caution">
    <text evidence="1">The sequence shown here is derived from an EMBL/GenBank/DDBJ whole genome shotgun (WGS) entry which is preliminary data.</text>
</comment>
<protein>
    <submittedName>
        <fullName evidence="1">Protein low PSII accumulation 3, chloroplastic</fullName>
    </submittedName>
</protein>
<accession>A0A438HLK0</accession>
<evidence type="ECO:0000313" key="2">
    <source>
        <dbReference type="Proteomes" id="UP000288805"/>
    </source>
</evidence>
<dbReference type="Proteomes" id="UP000288805">
    <property type="component" value="Unassembled WGS sequence"/>
</dbReference>
<dbReference type="AlphaFoldDB" id="A0A438HLK0"/>
<organism evidence="1 2">
    <name type="scientific">Vitis vinifera</name>
    <name type="common">Grape</name>
    <dbReference type="NCBI Taxonomy" id="29760"/>
    <lineage>
        <taxon>Eukaryota</taxon>
        <taxon>Viridiplantae</taxon>
        <taxon>Streptophyta</taxon>
        <taxon>Embryophyta</taxon>
        <taxon>Tracheophyta</taxon>
        <taxon>Spermatophyta</taxon>
        <taxon>Magnoliopsida</taxon>
        <taxon>eudicotyledons</taxon>
        <taxon>Gunneridae</taxon>
        <taxon>Pentapetalae</taxon>
        <taxon>rosids</taxon>
        <taxon>Vitales</taxon>
        <taxon>Vitaceae</taxon>
        <taxon>Viteae</taxon>
        <taxon>Vitis</taxon>
    </lineage>
</organism>
<reference evidence="1 2" key="1">
    <citation type="journal article" date="2018" name="PLoS Genet.">
        <title>Population sequencing reveals clonal diversity and ancestral inbreeding in the grapevine cultivar Chardonnay.</title>
        <authorList>
            <person name="Roach M.J."/>
            <person name="Johnson D.L."/>
            <person name="Bohlmann J."/>
            <person name="van Vuuren H.J."/>
            <person name="Jones S.J."/>
            <person name="Pretorius I.S."/>
            <person name="Schmidt S.A."/>
            <person name="Borneman A.R."/>
        </authorList>
    </citation>
    <scope>NUCLEOTIDE SEQUENCE [LARGE SCALE GENOMIC DNA]</scope>
    <source>
        <strain evidence="2">cv. Chardonnay</strain>
        <tissue evidence="1">Leaf</tissue>
    </source>
</reference>
<sequence>MVVAFTEFGKNFRDEFIDANIQLVLAVVRKLQERKETKACIVFPDKPESAGPLRFSKQHLTQ</sequence>
<evidence type="ECO:0000313" key="1">
    <source>
        <dbReference type="EMBL" id="RVW85279.1"/>
    </source>
</evidence>
<proteinExistence type="predicted"/>
<name>A0A438HLK0_VITVI</name>
<gene>
    <name evidence="1" type="primary">LPA3_6</name>
    <name evidence="1" type="ORF">CK203_046568</name>
</gene>